<dbReference type="Proteomes" id="UP000231279">
    <property type="component" value="Unassembled WGS sequence"/>
</dbReference>
<sequence>MRDSKSDQNETMEPISEGMTGSIQAKNEKNLDQDRFQPPDQSILISEDFTLSSYYISDAYFSIDITKSIGMEENTNESFNNRVQLMGSKEKLEVGKRESFEFDKKDLKSELSLVPIGSQVWEELGQENKNAYFNATNGGMQTKDQNKKGKKVKLRRPFWSKLLMCF</sequence>
<name>A0A2G9GE99_9LAMI</name>
<gene>
    <name evidence="2" type="ORF">CDL12_23849</name>
</gene>
<organism evidence="2 3">
    <name type="scientific">Handroanthus impetiginosus</name>
    <dbReference type="NCBI Taxonomy" id="429701"/>
    <lineage>
        <taxon>Eukaryota</taxon>
        <taxon>Viridiplantae</taxon>
        <taxon>Streptophyta</taxon>
        <taxon>Embryophyta</taxon>
        <taxon>Tracheophyta</taxon>
        <taxon>Spermatophyta</taxon>
        <taxon>Magnoliopsida</taxon>
        <taxon>eudicotyledons</taxon>
        <taxon>Gunneridae</taxon>
        <taxon>Pentapetalae</taxon>
        <taxon>asterids</taxon>
        <taxon>lamiids</taxon>
        <taxon>Lamiales</taxon>
        <taxon>Bignoniaceae</taxon>
        <taxon>Crescentiina</taxon>
        <taxon>Tabebuia alliance</taxon>
        <taxon>Handroanthus</taxon>
    </lineage>
</organism>
<proteinExistence type="predicted"/>
<dbReference type="EMBL" id="NKXS01005457">
    <property type="protein sequence ID" value="PIN03613.1"/>
    <property type="molecule type" value="Genomic_DNA"/>
</dbReference>
<protein>
    <submittedName>
        <fullName evidence="2">Uncharacterized protein</fullName>
    </submittedName>
</protein>
<dbReference type="AlphaFoldDB" id="A0A2G9GE99"/>
<reference evidence="3" key="1">
    <citation type="journal article" date="2018" name="Gigascience">
        <title>Genome assembly of the Pink Ipe (Handroanthus impetiginosus, Bignoniaceae), a highly valued, ecologically keystone Neotropical timber forest tree.</title>
        <authorList>
            <person name="Silva-Junior O.B."/>
            <person name="Grattapaglia D."/>
            <person name="Novaes E."/>
            <person name="Collevatti R.G."/>
        </authorList>
    </citation>
    <scope>NUCLEOTIDE SEQUENCE [LARGE SCALE GENOMIC DNA]</scope>
    <source>
        <strain evidence="3">cv. UFG-1</strain>
    </source>
</reference>
<feature type="compositionally biased region" description="Basic and acidic residues" evidence="1">
    <location>
        <begin position="26"/>
        <end position="37"/>
    </location>
</feature>
<keyword evidence="3" id="KW-1185">Reference proteome</keyword>
<dbReference type="OrthoDB" id="1483207at2759"/>
<feature type="region of interest" description="Disordered" evidence="1">
    <location>
        <begin position="1"/>
        <end position="37"/>
    </location>
</feature>
<evidence type="ECO:0000313" key="2">
    <source>
        <dbReference type="EMBL" id="PIN03613.1"/>
    </source>
</evidence>
<comment type="caution">
    <text evidence="2">The sequence shown here is derived from an EMBL/GenBank/DDBJ whole genome shotgun (WGS) entry which is preliminary data.</text>
</comment>
<evidence type="ECO:0000313" key="3">
    <source>
        <dbReference type="Proteomes" id="UP000231279"/>
    </source>
</evidence>
<accession>A0A2G9GE99</accession>
<evidence type="ECO:0000256" key="1">
    <source>
        <dbReference type="SAM" id="MobiDB-lite"/>
    </source>
</evidence>